<reference evidence="2" key="1">
    <citation type="submission" date="2020-05" db="EMBL/GenBank/DDBJ databases">
        <authorList>
            <person name="Chiriac C."/>
            <person name="Salcher M."/>
            <person name="Ghai R."/>
            <person name="Kavagutti S V."/>
        </authorList>
    </citation>
    <scope>NUCLEOTIDE SEQUENCE</scope>
</reference>
<dbReference type="AlphaFoldDB" id="A0A6J6QAC2"/>
<protein>
    <submittedName>
        <fullName evidence="2">Unannotated protein</fullName>
    </submittedName>
</protein>
<sequence>MSLVDKVKAKAEHLKPRVNECAIVVRPLPLIADEIISAGEDFYFKVVFDPTDRHLVALEPAQRLELMKGPFARGALVILAIHKPTDKAIGKMWLLSESPVSGDGKRGLLPIQLAKDEIFLFDLWVHRDFRRNAVGITMAFEMGAAVDQFFPQARWVYGYAHVDNEASMQLMSLVYGMWTVQTMKEYEIGDYHVGMVPNSDSPKFGPFSKRGRHSGDGFQMPGRPRTGEAARDYHHPEGFARRTVNDAEVSDGWMWPGPEWFDTVHPKDSDGKPARPETLPRAI</sequence>
<feature type="compositionally biased region" description="Basic and acidic residues" evidence="1">
    <location>
        <begin position="262"/>
        <end position="275"/>
    </location>
</feature>
<gene>
    <name evidence="2" type="ORF">UFOPK2582_01284</name>
    <name evidence="3" type="ORF">UFOPK3046_00571</name>
    <name evidence="4" type="ORF">UFOPK4354_00311</name>
</gene>
<accession>A0A6J6QAC2</accession>
<evidence type="ECO:0000313" key="2">
    <source>
        <dbReference type="EMBL" id="CAB4708137.1"/>
    </source>
</evidence>
<evidence type="ECO:0000256" key="1">
    <source>
        <dbReference type="SAM" id="MobiDB-lite"/>
    </source>
</evidence>
<dbReference type="EMBL" id="CAEZXS010000172">
    <property type="protein sequence ID" value="CAB4708137.1"/>
    <property type="molecule type" value="Genomic_DNA"/>
</dbReference>
<organism evidence="2">
    <name type="scientific">freshwater metagenome</name>
    <dbReference type="NCBI Taxonomy" id="449393"/>
    <lineage>
        <taxon>unclassified sequences</taxon>
        <taxon>metagenomes</taxon>
        <taxon>ecological metagenomes</taxon>
    </lineage>
</organism>
<feature type="region of interest" description="Disordered" evidence="1">
    <location>
        <begin position="212"/>
        <end position="231"/>
    </location>
</feature>
<evidence type="ECO:0000313" key="3">
    <source>
        <dbReference type="EMBL" id="CAB4801170.1"/>
    </source>
</evidence>
<dbReference type="EMBL" id="CAFBQW010000020">
    <property type="protein sequence ID" value="CAB5062285.1"/>
    <property type="molecule type" value="Genomic_DNA"/>
</dbReference>
<dbReference type="EMBL" id="CAFAAQ010000035">
    <property type="protein sequence ID" value="CAB4801170.1"/>
    <property type="molecule type" value="Genomic_DNA"/>
</dbReference>
<name>A0A6J6QAC2_9ZZZZ</name>
<feature type="region of interest" description="Disordered" evidence="1">
    <location>
        <begin position="260"/>
        <end position="283"/>
    </location>
</feature>
<proteinExistence type="predicted"/>
<evidence type="ECO:0000313" key="4">
    <source>
        <dbReference type="EMBL" id="CAB5062285.1"/>
    </source>
</evidence>